<dbReference type="Proteomes" id="UP001498398">
    <property type="component" value="Unassembled WGS sequence"/>
</dbReference>
<dbReference type="InterPro" id="IPR041938">
    <property type="entry name" value="Hist-Lys_N-MTase_N"/>
</dbReference>
<reference evidence="11 12" key="1">
    <citation type="submission" date="2024-01" db="EMBL/GenBank/DDBJ databases">
        <title>A draft genome for the cacao thread blight pathogen Marasmiellus scandens.</title>
        <authorList>
            <person name="Baruah I.K."/>
            <person name="Leung J."/>
            <person name="Bukari Y."/>
            <person name="Amoako-Attah I."/>
            <person name="Meinhardt L.W."/>
            <person name="Bailey B.A."/>
            <person name="Cohen S.P."/>
        </authorList>
    </citation>
    <scope>NUCLEOTIDE SEQUENCE [LARGE SCALE GENOMIC DNA]</scope>
    <source>
        <strain evidence="11 12">GH-19</strain>
    </source>
</reference>
<dbReference type="GO" id="GO:0032259">
    <property type="term" value="P:methylation"/>
    <property type="evidence" value="ECO:0007669"/>
    <property type="project" value="UniProtKB-KW"/>
</dbReference>
<evidence type="ECO:0000256" key="8">
    <source>
        <dbReference type="ARBA" id="ARBA00023242"/>
    </source>
</evidence>
<accession>A0ABR1K5M0</accession>
<evidence type="ECO:0000256" key="4">
    <source>
        <dbReference type="ARBA" id="ARBA00022603"/>
    </source>
</evidence>
<keyword evidence="6" id="KW-0949">S-adenosyl-L-methionine</keyword>
<keyword evidence="5 11" id="KW-0808">Transferase</keyword>
<feature type="compositionally biased region" description="Low complexity" evidence="9">
    <location>
        <begin position="396"/>
        <end position="425"/>
    </location>
</feature>
<dbReference type="CDD" id="cd10524">
    <property type="entry name" value="SET_Suv4-20-like"/>
    <property type="match status" value="1"/>
</dbReference>
<feature type="compositionally biased region" description="Basic and acidic residues" evidence="9">
    <location>
        <begin position="305"/>
        <end position="318"/>
    </location>
</feature>
<dbReference type="PANTHER" id="PTHR12977:SF4">
    <property type="entry name" value="HISTONE-LYSINE N-METHYLTRANSFERASE KMT5B"/>
    <property type="match status" value="1"/>
</dbReference>
<feature type="compositionally biased region" description="Polar residues" evidence="9">
    <location>
        <begin position="363"/>
        <end position="395"/>
    </location>
</feature>
<feature type="compositionally biased region" description="Polar residues" evidence="9">
    <location>
        <begin position="900"/>
        <end position="909"/>
    </location>
</feature>
<dbReference type="InterPro" id="IPR001214">
    <property type="entry name" value="SET_dom"/>
</dbReference>
<dbReference type="GO" id="GO:0140999">
    <property type="term" value="F:histone H3K4 trimethyltransferase activity"/>
    <property type="evidence" value="ECO:0007669"/>
    <property type="project" value="UniProtKB-EC"/>
</dbReference>
<feature type="compositionally biased region" description="Low complexity" evidence="9">
    <location>
        <begin position="448"/>
        <end position="460"/>
    </location>
</feature>
<comment type="caution">
    <text evidence="11">The sequence shown here is derived from an EMBL/GenBank/DDBJ whole genome shotgun (WGS) entry which is preliminary data.</text>
</comment>
<evidence type="ECO:0000313" key="11">
    <source>
        <dbReference type="EMBL" id="KAK7472764.1"/>
    </source>
</evidence>
<feature type="compositionally biased region" description="Basic and acidic residues" evidence="9">
    <location>
        <begin position="700"/>
        <end position="710"/>
    </location>
</feature>
<dbReference type="InterPro" id="IPR039977">
    <property type="entry name" value="Suv4-20/Set9"/>
</dbReference>
<feature type="compositionally biased region" description="Basic and acidic residues" evidence="9">
    <location>
        <begin position="490"/>
        <end position="513"/>
    </location>
</feature>
<evidence type="ECO:0000256" key="6">
    <source>
        <dbReference type="ARBA" id="ARBA00022691"/>
    </source>
</evidence>
<feature type="compositionally biased region" description="Polar residues" evidence="9">
    <location>
        <begin position="842"/>
        <end position="855"/>
    </location>
</feature>
<evidence type="ECO:0000313" key="12">
    <source>
        <dbReference type="Proteomes" id="UP001498398"/>
    </source>
</evidence>
<evidence type="ECO:0000256" key="9">
    <source>
        <dbReference type="SAM" id="MobiDB-lite"/>
    </source>
</evidence>
<feature type="region of interest" description="Disordered" evidence="9">
    <location>
        <begin position="595"/>
        <end position="787"/>
    </location>
</feature>
<keyword evidence="12" id="KW-1185">Reference proteome</keyword>
<evidence type="ECO:0000256" key="5">
    <source>
        <dbReference type="ARBA" id="ARBA00022679"/>
    </source>
</evidence>
<feature type="region of interest" description="Disordered" evidence="9">
    <location>
        <begin position="889"/>
        <end position="940"/>
    </location>
</feature>
<evidence type="ECO:0000256" key="3">
    <source>
        <dbReference type="ARBA" id="ARBA00022454"/>
    </source>
</evidence>
<feature type="region of interest" description="Disordered" evidence="9">
    <location>
        <begin position="362"/>
        <end position="541"/>
    </location>
</feature>
<feature type="compositionally biased region" description="Polar residues" evidence="9">
    <location>
        <begin position="737"/>
        <end position="746"/>
    </location>
</feature>
<feature type="compositionally biased region" description="Acidic residues" evidence="9">
    <location>
        <begin position="331"/>
        <end position="343"/>
    </location>
</feature>
<dbReference type="Gene3D" id="1.10.10.1700">
    <property type="entry name" value="Histone-lysine N-methyltransferase"/>
    <property type="match status" value="1"/>
</dbReference>
<dbReference type="SMART" id="SM00317">
    <property type="entry name" value="SET"/>
    <property type="match status" value="1"/>
</dbReference>
<dbReference type="Gene3D" id="2.170.270.10">
    <property type="entry name" value="SET domain"/>
    <property type="match status" value="1"/>
</dbReference>
<dbReference type="EC" id="2.1.1.354" evidence="11"/>
<keyword evidence="7" id="KW-0156">Chromatin regulator</keyword>
<feature type="compositionally biased region" description="Acidic residues" evidence="9">
    <location>
        <begin position="284"/>
        <end position="295"/>
    </location>
</feature>
<proteinExistence type="predicted"/>
<gene>
    <name evidence="11" type="primary">set9</name>
    <name evidence="11" type="ORF">VKT23_000874</name>
</gene>
<dbReference type="InterPro" id="IPR046341">
    <property type="entry name" value="SET_dom_sf"/>
</dbReference>
<comment type="subcellular location">
    <subcellularLocation>
        <location evidence="2">Chromosome</location>
    </subcellularLocation>
    <subcellularLocation>
        <location evidence="1">Nucleus</location>
    </subcellularLocation>
</comment>
<evidence type="ECO:0000259" key="10">
    <source>
        <dbReference type="PROSITE" id="PS50280"/>
    </source>
</evidence>
<protein>
    <submittedName>
        <fullName evidence="11">Histone lysine methyltransferase Set9</fullName>
        <ecNumber evidence="11">2.1.1.354</ecNumber>
    </submittedName>
</protein>
<evidence type="ECO:0000256" key="2">
    <source>
        <dbReference type="ARBA" id="ARBA00004286"/>
    </source>
</evidence>
<feature type="compositionally biased region" description="Polar residues" evidence="9">
    <location>
        <begin position="916"/>
        <end position="925"/>
    </location>
</feature>
<keyword evidence="3" id="KW-0158">Chromosome</keyword>
<evidence type="ECO:0000256" key="1">
    <source>
        <dbReference type="ARBA" id="ARBA00004123"/>
    </source>
</evidence>
<dbReference type="EMBL" id="JBANRG010000001">
    <property type="protein sequence ID" value="KAK7472764.1"/>
    <property type="molecule type" value="Genomic_DNA"/>
</dbReference>
<feature type="domain" description="SET" evidence="10">
    <location>
        <begin position="131"/>
        <end position="253"/>
    </location>
</feature>
<feature type="compositionally biased region" description="Basic and acidic residues" evidence="9">
    <location>
        <begin position="750"/>
        <end position="772"/>
    </location>
</feature>
<feature type="compositionally biased region" description="Polar residues" evidence="9">
    <location>
        <begin position="601"/>
        <end position="618"/>
    </location>
</feature>
<dbReference type="PANTHER" id="PTHR12977">
    <property type="entry name" value="SUPPRESSOR OF VARIEGATION 4-20-RELATED"/>
    <property type="match status" value="1"/>
</dbReference>
<evidence type="ECO:0000256" key="7">
    <source>
        <dbReference type="ARBA" id="ARBA00022853"/>
    </source>
</evidence>
<dbReference type="Pfam" id="PF00856">
    <property type="entry name" value="SET"/>
    <property type="match status" value="1"/>
</dbReference>
<name>A0ABR1K5M0_9AGAR</name>
<keyword evidence="4 11" id="KW-0489">Methyltransferase</keyword>
<feature type="region of interest" description="Disordered" evidence="9">
    <location>
        <begin position="276"/>
        <end position="350"/>
    </location>
</feature>
<feature type="region of interest" description="Disordered" evidence="9">
    <location>
        <begin position="820"/>
        <end position="858"/>
    </location>
</feature>
<sequence>MAPASSSNPSSSKGVLTWRPTKIMNMHDLSKDDDYLSHLLVEKLGTGAVPLLVHKMDSSCRLPKTPASDLLKIVRRLVQTKGPITQLVNRAVDDLLRLAPVRYYLQSYTQKQINAFATHASRYFELYNPGGSIEIAHTSRYSHRTGKSELCILATRNLVPGTVITELKGSMANLTDEEDRELKRTDLRHSDIRRDFSVIHSKSMKKNHLFLGPARFVNHDCENNCELFREGRYITFRVIKPIALGEEITAHYGDGYFGRKNRNCLCETCEKKGRGGYAPVQNDDVSDSSDSDSDSDVYSSDVSSEEEKDKNVNLDERRTRRGVYAVVTKEDESDESEDEEEDVVPLAGATDIPSAVEIELTTEADTISELTSLVSSRAPSNTEHPGPSHSQTPDPSGSASAARSTSSLSSLSSTEDKSSASTSSTPFRSIISTRRQKAQEEARTAAESPTPSRTTSVSPSKRITRSSSLISLNAKGKGKGNERNSMSATPRRDIKSKEDAVKVKREDTTDPKILRARSGASNTPTEPPPKPEPPKGPDGKPLPLCCTCSSVLPLISVDHKIVWGEGMESLSIKKRAKQECPRCMRHMAIYGIPWPRRTPLPGTTSNFVPTPKESTPVESSRRVTQKVLPDLDRKLAAAAGSKKRKRDDEVGDAEVEKPTKKKAKTDSSETSGNGKGQTAEEESTPKRKRGRPRLASSPSKKPETVVKTEENDQTILHPKGFKCQSRHMDGRFGVSTALPSDSSPHSRAQRALEREKQKERLEQEARSRKRPGDDEDDEDDVLETKRARCEIPLRRLFPKPSGLRGGNLFGRPNPLSFAARAWSGPLIPDDGSSEDERGPHTPENSASPPVITIQSGEEPPVMITATVAPSLNFKPTPFSFARRRWSSLCTSPTEEDHSDSNLSCSSQSAEEGEPPSTKSLSSGSWVLQHDMYSSEEEDARREFPPKFAFPSCDVPSPISSADDLDDVACGPHKYPSNAPLFRKSASFLSHDSSLPPNFINAGWGSSLEVPDP</sequence>
<keyword evidence="8" id="KW-0539">Nucleus</keyword>
<organism evidence="11 12">
    <name type="scientific">Marasmiellus scandens</name>
    <dbReference type="NCBI Taxonomy" id="2682957"/>
    <lineage>
        <taxon>Eukaryota</taxon>
        <taxon>Fungi</taxon>
        <taxon>Dikarya</taxon>
        <taxon>Basidiomycota</taxon>
        <taxon>Agaricomycotina</taxon>
        <taxon>Agaricomycetes</taxon>
        <taxon>Agaricomycetidae</taxon>
        <taxon>Agaricales</taxon>
        <taxon>Marasmiineae</taxon>
        <taxon>Omphalotaceae</taxon>
        <taxon>Marasmiellus</taxon>
    </lineage>
</organism>
<dbReference type="PROSITE" id="PS50280">
    <property type="entry name" value="SET"/>
    <property type="match status" value="1"/>
</dbReference>
<dbReference type="SUPFAM" id="SSF82199">
    <property type="entry name" value="SET domain"/>
    <property type="match status" value="1"/>
</dbReference>